<keyword evidence="6" id="KW-1185">Reference proteome</keyword>
<evidence type="ECO:0000313" key="3">
    <source>
        <dbReference type="EMBL" id="GAW70999.1"/>
    </source>
</evidence>
<dbReference type="InterPro" id="IPR014961">
    <property type="entry name" value="DUF1829"/>
</dbReference>
<evidence type="ECO:0000313" key="6">
    <source>
        <dbReference type="Proteomes" id="UP000294668"/>
    </source>
</evidence>
<reference evidence="3 5" key="1">
    <citation type="journal article" date="2017" name="Biosci Microbiota Food Health">
        <title>Genomic characterization reconfirms the taxonomic status of Lactobacillus parakefiri.</title>
        <authorList>
            <person name="Tanizawa Y."/>
            <person name="Kobayashi H."/>
            <person name="Kaminuma E."/>
            <person name="Sakamoto M."/>
            <person name="Ohkuma M."/>
            <person name="Nakamura Y."/>
            <person name="Arita M."/>
            <person name="Tohno M."/>
        </authorList>
    </citation>
    <scope>NUCLEOTIDE SEQUENCE [LARGE SCALE GENOMIC DNA]</scope>
    <source>
        <strain evidence="3 5">JCM 8573</strain>
    </source>
</reference>
<dbReference type="Proteomes" id="UP000214739">
    <property type="component" value="Unassembled WGS sequence"/>
</dbReference>
<evidence type="ECO:0000259" key="1">
    <source>
        <dbReference type="Pfam" id="PF08861"/>
    </source>
</evidence>
<dbReference type="RefSeq" id="WP_057961945.1">
    <property type="nucleotide sequence ID" value="NZ_BAAAXO010000066.1"/>
</dbReference>
<sequence>MKTSELLDEYTNWLRKQYTVKDVDVADEITTPFLNTIGDNLRIYVKPLDRNQIELSDDGITLEDLYLLGIDMNASVRKDLLDRIKNEYLIKQRNDTLYVKGSIKNFPLLKQNFISAIIKINDIANTRRPNVESLFFDEVYKYFDENDFGGLQKHPFEGKSGVSYNLDYVIPKKNNRPTRMIDLQNRISFNQVMTSAYKFQDIRENRTVSTNGLSYTMIFNNDASDVSSNSIKIAQDADIRLIPWSNKMEILALR</sequence>
<organism evidence="3 5">
    <name type="scientific">Lentilactobacillus parakefiri</name>
    <dbReference type="NCBI Taxonomy" id="152332"/>
    <lineage>
        <taxon>Bacteria</taxon>
        <taxon>Bacillati</taxon>
        <taxon>Bacillota</taxon>
        <taxon>Bacilli</taxon>
        <taxon>Lactobacillales</taxon>
        <taxon>Lactobacillaceae</taxon>
        <taxon>Lentilactobacillus</taxon>
    </lineage>
</organism>
<gene>
    <name evidence="4" type="ORF">C5L28_002006</name>
    <name evidence="3" type="ORF">LPKJCM_00070</name>
</gene>
<dbReference type="OrthoDB" id="1321863at2"/>
<dbReference type="Pfam" id="PF08862">
    <property type="entry name" value="DUF1829"/>
    <property type="match status" value="1"/>
</dbReference>
<dbReference type="InterPro" id="IPR014960">
    <property type="entry name" value="DUF1828"/>
</dbReference>
<evidence type="ECO:0000313" key="5">
    <source>
        <dbReference type="Proteomes" id="UP000214739"/>
    </source>
</evidence>
<evidence type="ECO:0008006" key="7">
    <source>
        <dbReference type="Google" id="ProtNLM"/>
    </source>
</evidence>
<feature type="domain" description="DUF1828" evidence="1">
    <location>
        <begin position="31"/>
        <end position="120"/>
    </location>
</feature>
<dbReference type="Proteomes" id="UP000294668">
    <property type="component" value="Unassembled WGS sequence"/>
</dbReference>
<protein>
    <recommendedName>
        <fullName evidence="7">DUF1828 domain-containing protein</fullName>
    </recommendedName>
</protein>
<evidence type="ECO:0000313" key="4">
    <source>
        <dbReference type="EMBL" id="TDG89492.1"/>
    </source>
</evidence>
<dbReference type="EMBL" id="PUFL01000078">
    <property type="protein sequence ID" value="TDG89492.1"/>
    <property type="molecule type" value="Genomic_DNA"/>
</dbReference>
<dbReference type="AlphaFoldDB" id="A0A224VB41"/>
<name>A0A224VB41_9LACO</name>
<reference evidence="4 6" key="2">
    <citation type="journal article" date="2019" name="Appl. Microbiol. Biotechnol.">
        <title>Uncovering carbohydrate metabolism through a genotype-phenotype association study of 56 lactic acid bacteria genomes.</title>
        <authorList>
            <person name="Buron-Moles G."/>
            <person name="Chailyan A."/>
            <person name="Dolejs I."/>
            <person name="Forster J."/>
            <person name="Miks M.H."/>
        </authorList>
    </citation>
    <scope>NUCLEOTIDE SEQUENCE [LARGE SCALE GENOMIC DNA]</scope>
    <source>
        <strain evidence="4 6">DSM 10551</strain>
    </source>
</reference>
<feature type="domain" description="DUF1829" evidence="2">
    <location>
        <begin position="158"/>
        <end position="247"/>
    </location>
</feature>
<reference evidence="4" key="3">
    <citation type="submission" date="2019-02" db="EMBL/GenBank/DDBJ databases">
        <authorList>
            <person name="Buron G."/>
            <person name="Chaylann A."/>
            <person name="Dolejs I."/>
            <person name="Forster J."/>
            <person name="Miks M.H."/>
        </authorList>
    </citation>
    <scope>NUCLEOTIDE SEQUENCE</scope>
    <source>
        <strain evidence="4">DSM 10551</strain>
    </source>
</reference>
<evidence type="ECO:0000259" key="2">
    <source>
        <dbReference type="Pfam" id="PF08862"/>
    </source>
</evidence>
<accession>A0A224VB41</accession>
<proteinExistence type="predicted"/>
<dbReference type="Pfam" id="PF08861">
    <property type="entry name" value="DUF1828"/>
    <property type="match status" value="1"/>
</dbReference>
<dbReference type="EMBL" id="BDGB01000005">
    <property type="protein sequence ID" value="GAW70999.1"/>
    <property type="molecule type" value="Genomic_DNA"/>
</dbReference>
<comment type="caution">
    <text evidence="3">The sequence shown here is derived from an EMBL/GenBank/DDBJ whole genome shotgun (WGS) entry which is preliminary data.</text>
</comment>